<evidence type="ECO:0000313" key="7">
    <source>
        <dbReference type="Proteomes" id="UP000002499"/>
    </source>
</evidence>
<dbReference type="InParanoid" id="E9E353"/>
<feature type="region of interest" description="Disordered" evidence="2">
    <location>
        <begin position="23"/>
        <end position="175"/>
    </location>
</feature>
<reference evidence="6 7" key="1">
    <citation type="journal article" date="2011" name="PLoS Genet.">
        <title>Genome sequencing and comparative transcriptomics of the model entomopathogenic fungi Metarhizium anisopliae and M. acridum.</title>
        <authorList>
            <person name="Gao Q."/>
            <person name="Jin K."/>
            <person name="Ying S.H."/>
            <person name="Zhang Y."/>
            <person name="Xiao G."/>
            <person name="Shang Y."/>
            <person name="Duan Z."/>
            <person name="Hu X."/>
            <person name="Xie X.Q."/>
            <person name="Zhou G."/>
            <person name="Peng G."/>
            <person name="Luo Z."/>
            <person name="Huang W."/>
            <person name="Wang B."/>
            <person name="Fang W."/>
            <person name="Wang S."/>
            <person name="Zhong Y."/>
            <person name="Ma L.J."/>
            <person name="St Leger R.J."/>
            <person name="Zhao G.P."/>
            <person name="Pei Y."/>
            <person name="Feng M.G."/>
            <person name="Xia Y."/>
            <person name="Wang C."/>
        </authorList>
    </citation>
    <scope>NUCLEOTIDE SEQUENCE [LARGE SCALE GENOMIC DNA]</scope>
    <source>
        <strain evidence="6 7">CQMa 102</strain>
    </source>
</reference>
<dbReference type="Pfam" id="PF21048">
    <property type="entry name" value="Rad26-like_N"/>
    <property type="match status" value="1"/>
</dbReference>
<dbReference type="HOGENOM" id="CLU_013058_1_0_1"/>
<evidence type="ECO:0000259" key="3">
    <source>
        <dbReference type="Pfam" id="PF12331"/>
    </source>
</evidence>
<dbReference type="InterPro" id="IPR048380">
    <property type="entry name" value="Rad26-like_N"/>
</dbReference>
<evidence type="ECO:0000259" key="5">
    <source>
        <dbReference type="Pfam" id="PF21048"/>
    </source>
</evidence>
<feature type="domain" description="Rad26-like C-terminal" evidence="4">
    <location>
        <begin position="723"/>
        <end position="786"/>
    </location>
</feature>
<dbReference type="eggNOG" id="ENOG502RZ1G">
    <property type="taxonomic scope" value="Eukaryota"/>
</dbReference>
<organism evidence="7">
    <name type="scientific">Metarhizium acridum (strain CQMa 102)</name>
    <dbReference type="NCBI Taxonomy" id="655827"/>
    <lineage>
        <taxon>Eukaryota</taxon>
        <taxon>Fungi</taxon>
        <taxon>Dikarya</taxon>
        <taxon>Ascomycota</taxon>
        <taxon>Pezizomycotina</taxon>
        <taxon>Sordariomycetes</taxon>
        <taxon>Hypocreomycetidae</taxon>
        <taxon>Hypocreales</taxon>
        <taxon>Clavicipitaceae</taxon>
        <taxon>Metarhizium</taxon>
    </lineage>
</organism>
<gene>
    <name evidence="6" type="ORF">MAC_04301</name>
</gene>
<proteinExistence type="predicted"/>
<dbReference type="Pfam" id="PF12331">
    <property type="entry name" value="Rad26-like_helical_rpts"/>
    <property type="match status" value="1"/>
</dbReference>
<dbReference type="InterPro" id="IPR022093">
    <property type="entry name" value="Rad26-like_helical"/>
</dbReference>
<dbReference type="AlphaFoldDB" id="E9E353"/>
<feature type="coiled-coil region" evidence="1">
    <location>
        <begin position="180"/>
        <end position="264"/>
    </location>
</feature>
<accession>E9E353</accession>
<feature type="compositionally biased region" description="Polar residues" evidence="2">
    <location>
        <begin position="139"/>
        <end position="154"/>
    </location>
</feature>
<dbReference type="Proteomes" id="UP000002499">
    <property type="component" value="Unassembled WGS sequence"/>
</dbReference>
<evidence type="ECO:0000256" key="1">
    <source>
        <dbReference type="SAM" id="Coils"/>
    </source>
</evidence>
<dbReference type="Pfam" id="PF21046">
    <property type="entry name" value="Rad26-like_C"/>
    <property type="match status" value="1"/>
</dbReference>
<dbReference type="GeneID" id="19248612"/>
<evidence type="ECO:0000259" key="4">
    <source>
        <dbReference type="Pfam" id="PF21046"/>
    </source>
</evidence>
<keyword evidence="7" id="KW-1185">Reference proteome</keyword>
<evidence type="ECO:0000313" key="6">
    <source>
        <dbReference type="EMBL" id="EFY89648.1"/>
    </source>
</evidence>
<name>E9E353_METAQ</name>
<feature type="domain" description="Rad26-like N-terminal" evidence="5">
    <location>
        <begin position="373"/>
        <end position="420"/>
    </location>
</feature>
<dbReference type="EMBL" id="GL698497">
    <property type="protein sequence ID" value="EFY89648.1"/>
    <property type="molecule type" value="Genomic_DNA"/>
</dbReference>
<protein>
    <submittedName>
        <fullName evidence="6">DNA repair protein Rad26</fullName>
    </submittedName>
</protein>
<dbReference type="KEGG" id="maw:19248612"/>
<dbReference type="OMA" id="EMAHEML"/>
<feature type="domain" description="Rad26-like helical repeats" evidence="3">
    <location>
        <begin position="479"/>
        <end position="713"/>
    </location>
</feature>
<dbReference type="STRING" id="655827.E9E353"/>
<feature type="compositionally biased region" description="Polar residues" evidence="2">
    <location>
        <begin position="27"/>
        <end position="41"/>
    </location>
</feature>
<dbReference type="InterPro" id="IPR048379">
    <property type="entry name" value="Rad26-like_C"/>
</dbReference>
<dbReference type="OrthoDB" id="5245063at2759"/>
<keyword evidence="1" id="KW-0175">Coiled coil</keyword>
<feature type="region of interest" description="Disordered" evidence="2">
    <location>
        <begin position="300"/>
        <end position="360"/>
    </location>
</feature>
<feature type="compositionally biased region" description="Acidic residues" evidence="2">
    <location>
        <begin position="50"/>
        <end position="60"/>
    </location>
</feature>
<evidence type="ECO:0000256" key="2">
    <source>
        <dbReference type="SAM" id="MobiDB-lite"/>
    </source>
</evidence>
<sequence length="788" mass="85856">MDADEFSDGGFDDLPDNAFQELERNAIQLTQAQIKPSSSRHPPQKLSDYGWEEEDDDLDNTEVTNHVGVPIGRPVINNSNSRQHHHQPAHAGSQASRRPIPPVPNPRWNPAVEPPSRSASGAPSLHPPPNARAAHAPFSGSQLFQPQPPTQASQYARPPLPPSRLPASQTAHTGQPGDIVSALQQRVRALESELHSARGEASIIRANASKAQHDYESQVARLKKLNAEQLEKQARIVEAAVAAEKSANTELQFLQRDMREVNDRARRKDIGGHGLNTTPKKAAKSWGIADGFDEMDIAVSPSKGQGRGKAGSVAANVGERTPSKGKRKRPVMDSPIAALETSTEDVVMGDSSKQDSKPSPPIIVAAPAAPFEFLQLVLDHGSFHQQPPTFDTLSRFTFPSDPATSFASMIFEKLPLMGNPYRPMQLLVDFAEHIVSLWTRCVEEQFWEPIKYLVSLISFTFDLHTTSVAPLIVPNLVPVAQSTIFTLADFRRRLPDSNLATSAEYGFLEEHIDTKRLLGLLYMSALSCSMTPTETGNGFEYTSVGFWRLMSLDMVLLLLTPRQRPGDVMGMLELLSTSGLPTSIGPVSVDAEPPVIARAIIERVSAKLTEQPRGSTTQKLRRSIRLAALRTLIAFSLSSFGALQLAVHENAIPRLVACLSAAIDELYDQPIPPNIIPPLPDSVKESLKLPESTASADLYRIISQSVLLIHRLITDTKTANVVDVSQKLSMSHGGSQRYLLALGRLAFAEEDLVIEAGIEGEVVEAAHELLEMAVTPDEGETVSEAFGA</sequence>